<accession>A0A9Q0FKD9</accession>
<keyword evidence="3" id="KW-1185">Reference proteome</keyword>
<dbReference type="PANTHER" id="PTHR47123:SF15">
    <property type="entry name" value="F-BOX PROTEIN SKIP23"/>
    <property type="match status" value="1"/>
</dbReference>
<dbReference type="Pfam" id="PF03478">
    <property type="entry name" value="Beta-prop_KIB1-4"/>
    <property type="match status" value="1"/>
</dbReference>
<gene>
    <name evidence="2" type="ORF">Tsubulata_010640</name>
</gene>
<evidence type="ECO:0000313" key="3">
    <source>
        <dbReference type="Proteomes" id="UP001141552"/>
    </source>
</evidence>
<dbReference type="InterPro" id="IPR051304">
    <property type="entry name" value="SCF_F-box_domain"/>
</dbReference>
<reference evidence="2" key="1">
    <citation type="submission" date="2022-02" db="EMBL/GenBank/DDBJ databases">
        <authorList>
            <person name="Henning P.M."/>
            <person name="McCubbin A.G."/>
            <person name="Shore J.S."/>
        </authorList>
    </citation>
    <scope>NUCLEOTIDE SEQUENCE</scope>
    <source>
        <strain evidence="2">F60SS</strain>
        <tissue evidence="2">Leaves</tissue>
    </source>
</reference>
<reference evidence="2" key="2">
    <citation type="journal article" date="2023" name="Plants (Basel)">
        <title>Annotation of the Turnera subulata (Passifloraceae) Draft Genome Reveals the S-Locus Evolved after the Divergence of Turneroideae from Passifloroideae in a Stepwise Manner.</title>
        <authorList>
            <person name="Henning P.M."/>
            <person name="Roalson E.H."/>
            <person name="Mir W."/>
            <person name="McCubbin A.G."/>
            <person name="Shore J.S."/>
        </authorList>
    </citation>
    <scope>NUCLEOTIDE SEQUENCE</scope>
    <source>
        <strain evidence="2">F60SS</strain>
    </source>
</reference>
<dbReference type="Proteomes" id="UP001141552">
    <property type="component" value="Unassembled WGS sequence"/>
</dbReference>
<comment type="caution">
    <text evidence="2">The sequence shown here is derived from an EMBL/GenBank/DDBJ whole genome shotgun (WGS) entry which is preliminary data.</text>
</comment>
<proteinExistence type="predicted"/>
<dbReference type="InterPro" id="IPR005174">
    <property type="entry name" value="KIB1-4_b-propeller"/>
</dbReference>
<dbReference type="OrthoDB" id="642536at2759"/>
<name>A0A9Q0FKD9_9ROSI</name>
<dbReference type="EMBL" id="JAKUCV010005026">
    <property type="protein sequence ID" value="KAJ4833018.1"/>
    <property type="molecule type" value="Genomic_DNA"/>
</dbReference>
<evidence type="ECO:0000313" key="2">
    <source>
        <dbReference type="EMBL" id="KAJ4833018.1"/>
    </source>
</evidence>
<evidence type="ECO:0000259" key="1">
    <source>
        <dbReference type="Pfam" id="PF03478"/>
    </source>
</evidence>
<organism evidence="2 3">
    <name type="scientific">Turnera subulata</name>
    <dbReference type="NCBI Taxonomy" id="218843"/>
    <lineage>
        <taxon>Eukaryota</taxon>
        <taxon>Viridiplantae</taxon>
        <taxon>Streptophyta</taxon>
        <taxon>Embryophyta</taxon>
        <taxon>Tracheophyta</taxon>
        <taxon>Spermatophyta</taxon>
        <taxon>Magnoliopsida</taxon>
        <taxon>eudicotyledons</taxon>
        <taxon>Gunneridae</taxon>
        <taxon>Pentapetalae</taxon>
        <taxon>rosids</taxon>
        <taxon>fabids</taxon>
        <taxon>Malpighiales</taxon>
        <taxon>Passifloraceae</taxon>
        <taxon>Turnera</taxon>
    </lineage>
</organism>
<dbReference type="AlphaFoldDB" id="A0A9Q0FKD9"/>
<sequence length="270" mass="30864">MELKSANSSSLPLIDGERVLDVRDLRVKEMWFEYSLVPVDACSCAVRAGRVAVSSSLSKNTGNGLTVMAVTPRRKLAMWRKGDDGWKLSRNNSFGADRVVFTNGHFYASNLEGKVVKIGSTNPSFLNIRRVAQPKQKFRWSDVYLVETLGDLFLVYKEGTTDNVRFKVEKLDWKEGKWVKPSADELKGCLLFPGYNSSFSLVANDFPEYKINCIYLRDVFSLRVSCCHRCGFLGCIRIFDVEDGLLRTWCDYYGSSPIPSWLQRLKRYNW</sequence>
<feature type="domain" description="KIB1-4 beta-propeller" evidence="1">
    <location>
        <begin position="44"/>
        <end position="218"/>
    </location>
</feature>
<protein>
    <recommendedName>
        <fullName evidence="1">KIB1-4 beta-propeller domain-containing protein</fullName>
    </recommendedName>
</protein>
<dbReference type="PANTHER" id="PTHR47123">
    <property type="entry name" value="F-BOX PROTEIN SKIP23"/>
    <property type="match status" value="1"/>
</dbReference>